<dbReference type="EMBL" id="BTRK01000003">
    <property type="protein sequence ID" value="GMR41460.1"/>
    <property type="molecule type" value="Genomic_DNA"/>
</dbReference>
<keyword evidence="5" id="KW-1185">Reference proteome</keyword>
<evidence type="ECO:0000259" key="3">
    <source>
        <dbReference type="PROSITE" id="PS50106"/>
    </source>
</evidence>
<organism evidence="4 5">
    <name type="scientific">Pristionchus mayeri</name>
    <dbReference type="NCBI Taxonomy" id="1317129"/>
    <lineage>
        <taxon>Eukaryota</taxon>
        <taxon>Metazoa</taxon>
        <taxon>Ecdysozoa</taxon>
        <taxon>Nematoda</taxon>
        <taxon>Chromadorea</taxon>
        <taxon>Rhabditida</taxon>
        <taxon>Rhabditina</taxon>
        <taxon>Diplogasteromorpha</taxon>
        <taxon>Diplogasteroidea</taxon>
        <taxon>Neodiplogasteridae</taxon>
        <taxon>Pristionchus</taxon>
    </lineage>
</organism>
<dbReference type="SUPFAM" id="SSF50156">
    <property type="entry name" value="PDZ domain-like"/>
    <property type="match status" value="1"/>
</dbReference>
<feature type="domain" description="PDZ" evidence="3">
    <location>
        <begin position="215"/>
        <end position="261"/>
    </location>
</feature>
<feature type="chain" id="PRO_5042999256" description="PDZ domain-containing protein" evidence="2">
    <location>
        <begin position="25"/>
        <end position="294"/>
    </location>
</feature>
<keyword evidence="1" id="KW-0175">Coiled coil</keyword>
<feature type="non-terminal residue" evidence="4">
    <location>
        <position position="1"/>
    </location>
</feature>
<proteinExistence type="predicted"/>
<dbReference type="Proteomes" id="UP001328107">
    <property type="component" value="Unassembled WGS sequence"/>
</dbReference>
<dbReference type="AlphaFoldDB" id="A0AAN4ZQS9"/>
<reference evidence="5" key="1">
    <citation type="submission" date="2022-10" db="EMBL/GenBank/DDBJ databases">
        <title>Genome assembly of Pristionchus species.</title>
        <authorList>
            <person name="Yoshida K."/>
            <person name="Sommer R.J."/>
        </authorList>
    </citation>
    <scope>NUCLEOTIDE SEQUENCE [LARGE SCALE GENOMIC DNA]</scope>
    <source>
        <strain evidence="5">RS5460</strain>
    </source>
</reference>
<dbReference type="InterPro" id="IPR001478">
    <property type="entry name" value="PDZ"/>
</dbReference>
<keyword evidence="2" id="KW-0732">Signal</keyword>
<feature type="coiled-coil region" evidence="1">
    <location>
        <begin position="63"/>
        <end position="97"/>
    </location>
</feature>
<evidence type="ECO:0000313" key="5">
    <source>
        <dbReference type="Proteomes" id="UP001328107"/>
    </source>
</evidence>
<dbReference type="Gene3D" id="2.30.42.10">
    <property type="match status" value="1"/>
</dbReference>
<feature type="signal peptide" evidence="2">
    <location>
        <begin position="1"/>
        <end position="24"/>
    </location>
</feature>
<evidence type="ECO:0000313" key="4">
    <source>
        <dbReference type="EMBL" id="GMR41460.1"/>
    </source>
</evidence>
<comment type="caution">
    <text evidence="4">The sequence shown here is derived from an EMBL/GenBank/DDBJ whole genome shotgun (WGS) entry which is preliminary data.</text>
</comment>
<accession>A0AAN4ZQS9</accession>
<evidence type="ECO:0000256" key="2">
    <source>
        <dbReference type="SAM" id="SignalP"/>
    </source>
</evidence>
<sequence length="294" mass="33534">SCTDASTFPFLVYVLLLFASYCFATSEETTIKEAPIVERVLRSHKEKGRILEEEELETLLNSISSNTKELRKLEYRIREMERKLIVKEDEVEEMKAILAAKDGQINRLMEVYDEQTRDDGKSSLTKKEKDNANLIIIISVVGSFIYKLLRDCKERKQQKAEAEAAITVEMENLIDKIKSEEVDSAATYSHSFRVVALPLGCKFCYLSIFVSRIIENCGGLRVGDQIFAINDTDVRGLNYQALVEIINNSAQPTLLLVRHNPEWITVMLTMLEQKIENIGSKRAISNERDSIDLI</sequence>
<gene>
    <name evidence="4" type="ORF">PMAYCL1PPCAC_11655</name>
</gene>
<dbReference type="Pfam" id="PF00595">
    <property type="entry name" value="PDZ"/>
    <property type="match status" value="1"/>
</dbReference>
<dbReference type="InterPro" id="IPR036034">
    <property type="entry name" value="PDZ_sf"/>
</dbReference>
<evidence type="ECO:0000256" key="1">
    <source>
        <dbReference type="SAM" id="Coils"/>
    </source>
</evidence>
<dbReference type="PROSITE" id="PS50106">
    <property type="entry name" value="PDZ"/>
    <property type="match status" value="1"/>
</dbReference>
<dbReference type="CDD" id="cd00136">
    <property type="entry name" value="PDZ_canonical"/>
    <property type="match status" value="1"/>
</dbReference>
<dbReference type="SMART" id="SM00228">
    <property type="entry name" value="PDZ"/>
    <property type="match status" value="1"/>
</dbReference>
<protein>
    <recommendedName>
        <fullName evidence="3">PDZ domain-containing protein</fullName>
    </recommendedName>
</protein>
<name>A0AAN4ZQS9_9BILA</name>